<feature type="transmembrane region" description="Helical" evidence="7">
    <location>
        <begin position="74"/>
        <end position="93"/>
    </location>
</feature>
<comment type="caution">
    <text evidence="9">The sequence shown here is derived from an EMBL/GenBank/DDBJ whole genome shotgun (WGS) entry which is preliminary data.</text>
</comment>
<dbReference type="Gene3D" id="1.20.1250.20">
    <property type="entry name" value="MFS general substrate transporter like domains"/>
    <property type="match status" value="1"/>
</dbReference>
<feature type="transmembrane region" description="Helical" evidence="7">
    <location>
        <begin position="42"/>
        <end position="62"/>
    </location>
</feature>
<comment type="subcellular location">
    <subcellularLocation>
        <location evidence="1">Cell membrane</location>
        <topology evidence="1">Multi-pass membrane protein</topology>
    </subcellularLocation>
</comment>
<feature type="transmembrane region" description="Helical" evidence="7">
    <location>
        <begin position="9"/>
        <end position="36"/>
    </location>
</feature>
<name>A0A2N0ZEH1_9BACI</name>
<feature type="transmembrane region" description="Helical" evidence="7">
    <location>
        <begin position="383"/>
        <end position="403"/>
    </location>
</feature>
<gene>
    <name evidence="9" type="ORF">CWS20_16080</name>
</gene>
<dbReference type="InterPro" id="IPR020846">
    <property type="entry name" value="MFS_dom"/>
</dbReference>
<evidence type="ECO:0000256" key="4">
    <source>
        <dbReference type="ARBA" id="ARBA00022692"/>
    </source>
</evidence>
<feature type="domain" description="Major facilitator superfamily (MFS) profile" evidence="8">
    <location>
        <begin position="8"/>
        <end position="407"/>
    </location>
</feature>
<accession>A0A2N0ZEH1</accession>
<sequence>METAVKRNLILFMIGKFTAVLGSSVFGFAIGLYILAETGSSLNFAITLVLSTLPRIILSPLAGTIADRLDRKKIIITTDFACAAWLVITFILFNFVFSAIWVLYLAAAVLSILNTFYSAAVTSAIHNMVGPDYLQKAFSLNQAAASLSTILGPVLGGVLFALVPITTFMLINTITFVVSGIASVLIQYHLYAEQRAEADSTSVLQDIKSGFVYVKNQPFIFNLILISVLLNFWFAIFPVALPYLVLQIRGMEAYQLGIIEGTFSVGMLIMAVVLSARAEIKRKDRAITTGLIVLPIILVMIGLPDLPMFLGVTNAAIFPYLMVMVFALSAFIMLINMPVMVLLQKSTPDVYRGRVTALIEMGATAMVPLGYILFGALLEKFPVWLLMTACGFGIVLLIAYHLWKKTIFIHMNELESKAVPVNLAENTQT</sequence>
<dbReference type="Proteomes" id="UP000233343">
    <property type="component" value="Unassembled WGS sequence"/>
</dbReference>
<feature type="transmembrane region" description="Helical" evidence="7">
    <location>
        <begin position="253"/>
        <end position="274"/>
    </location>
</feature>
<evidence type="ECO:0000256" key="5">
    <source>
        <dbReference type="ARBA" id="ARBA00022989"/>
    </source>
</evidence>
<dbReference type="RefSeq" id="WP_066195131.1">
    <property type="nucleotide sequence ID" value="NZ_JAFDQP010000008.1"/>
</dbReference>
<feature type="transmembrane region" description="Helical" evidence="7">
    <location>
        <begin position="355"/>
        <end position="377"/>
    </location>
</feature>
<dbReference type="PANTHER" id="PTHR43266:SF9">
    <property type="entry name" value="PERMEASE, MAJOR FACILITATOR SUPERFAMILY-RELATED"/>
    <property type="match status" value="1"/>
</dbReference>
<dbReference type="InterPro" id="IPR036259">
    <property type="entry name" value="MFS_trans_sf"/>
</dbReference>
<feature type="transmembrane region" description="Helical" evidence="7">
    <location>
        <begin position="169"/>
        <end position="191"/>
    </location>
</feature>
<evidence type="ECO:0000256" key="1">
    <source>
        <dbReference type="ARBA" id="ARBA00004651"/>
    </source>
</evidence>
<feature type="transmembrane region" description="Helical" evidence="7">
    <location>
        <begin position="286"/>
        <end position="304"/>
    </location>
</feature>
<feature type="transmembrane region" description="Helical" evidence="7">
    <location>
        <begin position="316"/>
        <end position="343"/>
    </location>
</feature>
<keyword evidence="10" id="KW-1185">Reference proteome</keyword>
<evidence type="ECO:0000259" key="8">
    <source>
        <dbReference type="PROSITE" id="PS50850"/>
    </source>
</evidence>
<feature type="transmembrane region" description="Helical" evidence="7">
    <location>
        <begin position="143"/>
        <end position="163"/>
    </location>
</feature>
<dbReference type="SUPFAM" id="SSF103473">
    <property type="entry name" value="MFS general substrate transporter"/>
    <property type="match status" value="1"/>
</dbReference>
<keyword evidence="4 7" id="KW-0812">Transmembrane</keyword>
<evidence type="ECO:0000256" key="2">
    <source>
        <dbReference type="ARBA" id="ARBA00022448"/>
    </source>
</evidence>
<organism evidence="9 10">
    <name type="scientific">Cytobacillus horneckiae</name>
    <dbReference type="NCBI Taxonomy" id="549687"/>
    <lineage>
        <taxon>Bacteria</taxon>
        <taxon>Bacillati</taxon>
        <taxon>Bacillota</taxon>
        <taxon>Bacilli</taxon>
        <taxon>Bacillales</taxon>
        <taxon>Bacillaceae</taxon>
        <taxon>Cytobacillus</taxon>
    </lineage>
</organism>
<evidence type="ECO:0000256" key="3">
    <source>
        <dbReference type="ARBA" id="ARBA00022475"/>
    </source>
</evidence>
<feature type="transmembrane region" description="Helical" evidence="7">
    <location>
        <begin position="99"/>
        <end position="122"/>
    </location>
</feature>
<feature type="transmembrane region" description="Helical" evidence="7">
    <location>
        <begin position="219"/>
        <end position="241"/>
    </location>
</feature>
<evidence type="ECO:0000256" key="7">
    <source>
        <dbReference type="SAM" id="Phobius"/>
    </source>
</evidence>
<dbReference type="PANTHER" id="PTHR43266">
    <property type="entry name" value="MACROLIDE-EFFLUX PROTEIN"/>
    <property type="match status" value="1"/>
</dbReference>
<dbReference type="CDD" id="cd06173">
    <property type="entry name" value="MFS_MefA_like"/>
    <property type="match status" value="1"/>
</dbReference>
<dbReference type="AlphaFoldDB" id="A0A2N0ZEH1"/>
<dbReference type="Pfam" id="PF07690">
    <property type="entry name" value="MFS_1"/>
    <property type="match status" value="1"/>
</dbReference>
<dbReference type="EMBL" id="PISD01000034">
    <property type="protein sequence ID" value="PKG27908.1"/>
    <property type="molecule type" value="Genomic_DNA"/>
</dbReference>
<dbReference type="GO" id="GO:0022857">
    <property type="term" value="F:transmembrane transporter activity"/>
    <property type="evidence" value="ECO:0007669"/>
    <property type="project" value="InterPro"/>
</dbReference>
<dbReference type="GO" id="GO:0005886">
    <property type="term" value="C:plasma membrane"/>
    <property type="evidence" value="ECO:0007669"/>
    <property type="project" value="UniProtKB-SubCell"/>
</dbReference>
<dbReference type="PROSITE" id="PS50850">
    <property type="entry name" value="MFS"/>
    <property type="match status" value="1"/>
</dbReference>
<evidence type="ECO:0000313" key="10">
    <source>
        <dbReference type="Proteomes" id="UP000233343"/>
    </source>
</evidence>
<proteinExistence type="predicted"/>
<protein>
    <submittedName>
        <fullName evidence="9">MFS transporter</fullName>
    </submittedName>
</protein>
<keyword evidence="5 7" id="KW-1133">Transmembrane helix</keyword>
<keyword evidence="6 7" id="KW-0472">Membrane</keyword>
<evidence type="ECO:0000313" key="9">
    <source>
        <dbReference type="EMBL" id="PKG27908.1"/>
    </source>
</evidence>
<reference evidence="9 10" key="1">
    <citation type="journal article" date="2010" name="Int. J. Syst. Evol. Microbiol.">
        <title>Bacillus horneckiae sp. nov., isolated from a spacecraft-assembly clean room.</title>
        <authorList>
            <person name="Vaishampayan P."/>
            <person name="Probst A."/>
            <person name="Krishnamurthi S."/>
            <person name="Ghosh S."/>
            <person name="Osman S."/>
            <person name="McDowall A."/>
            <person name="Ruckmani A."/>
            <person name="Mayilraj S."/>
            <person name="Venkateswaran K."/>
        </authorList>
    </citation>
    <scope>NUCLEOTIDE SEQUENCE [LARGE SCALE GENOMIC DNA]</scope>
    <source>
        <strain evidence="10">1PO1SC</strain>
    </source>
</reference>
<keyword evidence="2" id="KW-0813">Transport</keyword>
<dbReference type="InterPro" id="IPR011701">
    <property type="entry name" value="MFS"/>
</dbReference>
<evidence type="ECO:0000256" key="6">
    <source>
        <dbReference type="ARBA" id="ARBA00023136"/>
    </source>
</evidence>
<keyword evidence="3" id="KW-1003">Cell membrane</keyword>